<evidence type="ECO:0000313" key="3">
    <source>
        <dbReference type="EMBL" id="KAG0261630.1"/>
    </source>
</evidence>
<evidence type="ECO:0008006" key="5">
    <source>
        <dbReference type="Google" id="ProtNLM"/>
    </source>
</evidence>
<dbReference type="Gene3D" id="1.25.40.850">
    <property type="match status" value="1"/>
</dbReference>
<dbReference type="EMBL" id="JAAAJB010000210">
    <property type="protein sequence ID" value="KAG0261630.1"/>
    <property type="molecule type" value="Genomic_DNA"/>
</dbReference>
<dbReference type="PANTHER" id="PTHR11679">
    <property type="entry name" value="VESICLE PROTEIN SORTING-ASSOCIATED"/>
    <property type="match status" value="1"/>
</dbReference>
<dbReference type="Gene3D" id="3.90.830.10">
    <property type="entry name" value="Syntaxin Binding Protein 1, Chain A, domain 2"/>
    <property type="match status" value="1"/>
</dbReference>
<feature type="region of interest" description="Disordered" evidence="2">
    <location>
        <begin position="291"/>
        <end position="315"/>
    </location>
</feature>
<gene>
    <name evidence="3" type="ORF">DFQ27_002865</name>
</gene>
<sequence length="679" mass="73836">MSSSTAPTGTAAAAAAAATPQPAGAHLGHTLLNIDSLRDIARKELVNVLDSVQGKKGLILDPNLSGPLSLITDFTLLKVGSVTVDHGVEKVYHLQPGPLETECRNLIYICRPQVNYMRYIAGTTELCENVLEKEGVFGDITKGEYQLDFIPLEDDLLSLETDTTFRELYLEHDTTSIYYAAKALMRLQRIYGLFPRILGKGDYSKSLCDMMLRMRREMAVDDPGMAQTMQLSQHIDSLIIIDRGVDLVTPLCTQLTYEGLIDELFHIKNSFVEVDASLAAPSAQAKGATSATSASAGAASTSATGGAAAGTAGKKKKVPLNGGDKLFSDLRDLNFSVVGGLLNKVAKRINADYEERHNARTVPQIRQFISKMGGLAAEHQSLRLHTSLAEEIMNYTMSDDFNRILEVQQNLVAGINTTKEPEYIEEMINKQAPLTQVLRLLCLYSLVNGGLKQKQFEFFKHEILETYGFEHIQTLENLRQLGMLTRQTTTKNTYSLVSKSLHLIVDEVNEMNPNDISYVYSGYAPLSVRLIQCVVQRGNDGSRGGGKAGAGGSGGSGGGGGSGGSGGSGSSKEGGLHGGWKGFEDVLRMLPGRTFDEVQRIDDGQPRSSKRMSGQPRISLVFFLGGCTYTEISATRFLASQESGQRDFVMCTSQILNGHSLLESVLQRAPLYMSSDKKK</sequence>
<comment type="similarity">
    <text evidence="1">Belongs to the STXBP/unc-18/SEC1 family.</text>
</comment>
<dbReference type="InterPro" id="IPR036045">
    <property type="entry name" value="Sec1-like_sf"/>
</dbReference>
<protein>
    <recommendedName>
        <fullName evidence="5">Sec1-like protein</fullName>
    </recommendedName>
</protein>
<evidence type="ECO:0000256" key="1">
    <source>
        <dbReference type="ARBA" id="ARBA00009884"/>
    </source>
</evidence>
<feature type="compositionally biased region" description="Gly residues" evidence="2">
    <location>
        <begin position="541"/>
        <end position="569"/>
    </location>
</feature>
<dbReference type="InterPro" id="IPR001619">
    <property type="entry name" value="Sec1-like"/>
</dbReference>
<dbReference type="SUPFAM" id="SSF56815">
    <property type="entry name" value="Sec1/munc18-like (SM) proteins"/>
    <property type="match status" value="1"/>
</dbReference>
<evidence type="ECO:0000313" key="4">
    <source>
        <dbReference type="Proteomes" id="UP000807716"/>
    </source>
</evidence>
<organism evidence="3 4">
    <name type="scientific">Actinomortierella ambigua</name>
    <dbReference type="NCBI Taxonomy" id="1343610"/>
    <lineage>
        <taxon>Eukaryota</taxon>
        <taxon>Fungi</taxon>
        <taxon>Fungi incertae sedis</taxon>
        <taxon>Mucoromycota</taxon>
        <taxon>Mortierellomycotina</taxon>
        <taxon>Mortierellomycetes</taxon>
        <taxon>Mortierellales</taxon>
        <taxon>Mortierellaceae</taxon>
        <taxon>Actinomortierella</taxon>
    </lineage>
</organism>
<accession>A0A9P6Q6B8</accession>
<dbReference type="AlphaFoldDB" id="A0A9P6Q6B8"/>
<evidence type="ECO:0000256" key="2">
    <source>
        <dbReference type="SAM" id="MobiDB-lite"/>
    </source>
</evidence>
<feature type="region of interest" description="Disordered" evidence="2">
    <location>
        <begin position="541"/>
        <end position="575"/>
    </location>
</feature>
<dbReference type="Pfam" id="PF00995">
    <property type="entry name" value="Sec1"/>
    <property type="match status" value="1"/>
</dbReference>
<dbReference type="InterPro" id="IPR043127">
    <property type="entry name" value="Sec-1-like_dom3a"/>
</dbReference>
<dbReference type="InterPro" id="IPR027482">
    <property type="entry name" value="Sec1-like_dom2"/>
</dbReference>
<dbReference type="Proteomes" id="UP000807716">
    <property type="component" value="Unassembled WGS sequence"/>
</dbReference>
<dbReference type="OrthoDB" id="10262287at2759"/>
<reference evidence="3" key="1">
    <citation type="journal article" date="2020" name="Fungal Divers.">
        <title>Resolving the Mortierellaceae phylogeny through synthesis of multi-gene phylogenetics and phylogenomics.</title>
        <authorList>
            <person name="Vandepol N."/>
            <person name="Liber J."/>
            <person name="Desiro A."/>
            <person name="Na H."/>
            <person name="Kennedy M."/>
            <person name="Barry K."/>
            <person name="Grigoriev I.V."/>
            <person name="Miller A.N."/>
            <person name="O'Donnell K."/>
            <person name="Stajich J.E."/>
            <person name="Bonito G."/>
        </authorList>
    </citation>
    <scope>NUCLEOTIDE SEQUENCE</scope>
    <source>
        <strain evidence="3">BC1065</strain>
    </source>
</reference>
<name>A0A9P6Q6B8_9FUNG</name>
<comment type="caution">
    <text evidence="3">The sequence shown here is derived from an EMBL/GenBank/DDBJ whole genome shotgun (WGS) entry which is preliminary data.</text>
</comment>
<dbReference type="Gene3D" id="3.40.50.1910">
    <property type="match status" value="1"/>
</dbReference>
<feature type="compositionally biased region" description="Low complexity" evidence="2">
    <location>
        <begin position="291"/>
        <end position="312"/>
    </location>
</feature>
<dbReference type="InterPro" id="IPR043155">
    <property type="entry name" value="VPS33_dom3b"/>
</dbReference>
<dbReference type="GO" id="GO:0016192">
    <property type="term" value="P:vesicle-mediated transport"/>
    <property type="evidence" value="ECO:0007669"/>
    <property type="project" value="InterPro"/>
</dbReference>
<keyword evidence="4" id="KW-1185">Reference proteome</keyword>
<dbReference type="Gene3D" id="3.40.50.2060">
    <property type="match status" value="1"/>
</dbReference>
<proteinExistence type="inferred from homology"/>
<dbReference type="InterPro" id="IPR043154">
    <property type="entry name" value="Sec-1-like_dom1"/>
</dbReference>